<dbReference type="PANTHER" id="PTHR13639">
    <property type="entry name" value="CYTOCHROME C OXIDASE ASSEMBLY FACTOR 4 HOMOLOG, MITOCHONDRIAL"/>
    <property type="match status" value="1"/>
</dbReference>
<dbReference type="InterPro" id="IPR010625">
    <property type="entry name" value="CHCH"/>
</dbReference>
<keyword evidence="1" id="KW-1015">Disulfide bond</keyword>
<accession>A0A7K6BET0</accession>
<evidence type="ECO:0000313" key="4">
    <source>
        <dbReference type="EMBL" id="NWV00826.1"/>
    </source>
</evidence>
<evidence type="ECO:0000313" key="5">
    <source>
        <dbReference type="Proteomes" id="UP000544127"/>
    </source>
</evidence>
<dbReference type="OrthoDB" id="5586401at2759"/>
<sequence length="66" mass="7789">MARPGHNRSHQPVEEEEDEDPVDAMIARTGCLVQHRQLQDCMAEWQDWRHCQAQLRAFGQCMARRK</sequence>
<protein>
    <submittedName>
        <fullName evidence="4">COA4 factor</fullName>
    </submittedName>
</protein>
<feature type="domain" description="CHCH" evidence="3">
    <location>
        <begin position="31"/>
        <end position="63"/>
    </location>
</feature>
<dbReference type="AlphaFoldDB" id="A0A7K6BET0"/>
<evidence type="ECO:0000259" key="3">
    <source>
        <dbReference type="Pfam" id="PF06747"/>
    </source>
</evidence>
<dbReference type="InterPro" id="IPR039870">
    <property type="entry name" value="Coa4-like"/>
</dbReference>
<organism evidence="4 5">
    <name type="scientific">Upupa epops</name>
    <name type="common">Eurasian hoopoe</name>
    <dbReference type="NCBI Taxonomy" id="57439"/>
    <lineage>
        <taxon>Eukaryota</taxon>
        <taxon>Metazoa</taxon>
        <taxon>Chordata</taxon>
        <taxon>Craniata</taxon>
        <taxon>Vertebrata</taxon>
        <taxon>Euteleostomi</taxon>
        <taxon>Archelosauria</taxon>
        <taxon>Archosauria</taxon>
        <taxon>Dinosauria</taxon>
        <taxon>Saurischia</taxon>
        <taxon>Theropoda</taxon>
        <taxon>Coelurosauria</taxon>
        <taxon>Aves</taxon>
        <taxon>Neognathae</taxon>
        <taxon>Neoaves</taxon>
        <taxon>Telluraves</taxon>
        <taxon>Coraciimorphae</taxon>
        <taxon>Bucerotiformes</taxon>
        <taxon>Upupidae</taxon>
        <taxon>Upupa</taxon>
    </lineage>
</organism>
<feature type="non-terminal residue" evidence="4">
    <location>
        <position position="1"/>
    </location>
</feature>
<evidence type="ECO:0000256" key="1">
    <source>
        <dbReference type="ARBA" id="ARBA00023157"/>
    </source>
</evidence>
<comment type="caution">
    <text evidence="4">The sequence shown here is derived from an EMBL/GenBank/DDBJ whole genome shotgun (WGS) entry which is preliminary data.</text>
</comment>
<reference evidence="4 5" key="1">
    <citation type="submission" date="2019-09" db="EMBL/GenBank/DDBJ databases">
        <title>Bird 10,000 Genomes (B10K) Project - Family phase.</title>
        <authorList>
            <person name="Zhang G."/>
        </authorList>
    </citation>
    <scope>NUCLEOTIDE SEQUENCE [LARGE SCALE GENOMIC DNA]</scope>
    <source>
        <strain evidence="4">B10K-DU-012-37</strain>
    </source>
</reference>
<gene>
    <name evidence="4" type="primary">Coa4</name>
    <name evidence="4" type="ORF">UPUEPO_R13187</name>
</gene>
<name>A0A7K6BET0_UPUEP</name>
<dbReference type="GO" id="GO:0005758">
    <property type="term" value="C:mitochondrial intermembrane space"/>
    <property type="evidence" value="ECO:0007669"/>
    <property type="project" value="InterPro"/>
</dbReference>
<dbReference type="GO" id="GO:0033617">
    <property type="term" value="P:mitochondrial respiratory chain complex IV assembly"/>
    <property type="evidence" value="ECO:0007669"/>
    <property type="project" value="InterPro"/>
</dbReference>
<dbReference type="Proteomes" id="UP000544127">
    <property type="component" value="Unassembled WGS sequence"/>
</dbReference>
<proteinExistence type="predicted"/>
<feature type="non-terminal residue" evidence="4">
    <location>
        <position position="66"/>
    </location>
</feature>
<dbReference type="PROSITE" id="PS51808">
    <property type="entry name" value="CHCH"/>
    <property type="match status" value="1"/>
</dbReference>
<keyword evidence="5" id="KW-1185">Reference proteome</keyword>
<dbReference type="PANTHER" id="PTHR13639:SF2">
    <property type="entry name" value="CYTOCHROME C OXIDASE ASSEMBLY FACTOR 4 HOMOLOG, MITOCHONDRIAL"/>
    <property type="match status" value="1"/>
</dbReference>
<dbReference type="EMBL" id="VZRI01013205">
    <property type="protein sequence ID" value="NWV00826.1"/>
    <property type="molecule type" value="Genomic_DNA"/>
</dbReference>
<feature type="region of interest" description="Disordered" evidence="2">
    <location>
        <begin position="1"/>
        <end position="22"/>
    </location>
</feature>
<evidence type="ECO:0000256" key="2">
    <source>
        <dbReference type="SAM" id="MobiDB-lite"/>
    </source>
</evidence>
<dbReference type="Pfam" id="PF06747">
    <property type="entry name" value="CHCH"/>
    <property type="match status" value="1"/>
</dbReference>